<name>A0ABS2NH14_9BACI</name>
<feature type="transmembrane region" description="Helical" evidence="9">
    <location>
        <begin position="124"/>
        <end position="143"/>
    </location>
</feature>
<dbReference type="PANTHER" id="PTHR35011:SF2">
    <property type="entry name" value="2,3-DIKETO-L-GULONATE TRAP TRANSPORTER SMALL PERMEASE PROTEIN YIAM"/>
    <property type="match status" value="1"/>
</dbReference>
<evidence type="ECO:0000256" key="9">
    <source>
        <dbReference type="SAM" id="Phobius"/>
    </source>
</evidence>
<evidence type="ECO:0000256" key="4">
    <source>
        <dbReference type="ARBA" id="ARBA00022519"/>
    </source>
</evidence>
<sequence>MSKVISYIENFVLAITMLTMAVIAFTNVISRYFFHYSLSFTEEITINLFVLLTFLGAAVGVRMNAHLGFSLLFEKANVISKRILIVFSTLLISTVFFLLTYYGYEMMQFQMERNLITPSLGWQQWVFSMFIPMGSLFCLYRTIEAGVIEWKELNKGEGIKL</sequence>
<dbReference type="PANTHER" id="PTHR35011">
    <property type="entry name" value="2,3-DIKETO-L-GULONATE TRAP TRANSPORTER SMALL PERMEASE PROTEIN YIAM"/>
    <property type="match status" value="1"/>
</dbReference>
<reference evidence="11 12" key="1">
    <citation type="submission" date="2021-01" db="EMBL/GenBank/DDBJ databases">
        <title>Genomic Encyclopedia of Type Strains, Phase IV (KMG-IV): sequencing the most valuable type-strain genomes for metagenomic binning, comparative biology and taxonomic classification.</title>
        <authorList>
            <person name="Goeker M."/>
        </authorList>
    </citation>
    <scope>NUCLEOTIDE SEQUENCE [LARGE SCALE GENOMIC DNA]</scope>
    <source>
        <strain evidence="11 12">DSM 24834</strain>
    </source>
</reference>
<evidence type="ECO:0000313" key="11">
    <source>
        <dbReference type="EMBL" id="MBM7587158.1"/>
    </source>
</evidence>
<feature type="transmembrane region" description="Helical" evidence="9">
    <location>
        <begin position="46"/>
        <end position="63"/>
    </location>
</feature>
<evidence type="ECO:0000256" key="7">
    <source>
        <dbReference type="ARBA" id="ARBA00023136"/>
    </source>
</evidence>
<evidence type="ECO:0000256" key="2">
    <source>
        <dbReference type="ARBA" id="ARBA00022448"/>
    </source>
</evidence>
<keyword evidence="5 9" id="KW-0812">Transmembrane</keyword>
<keyword evidence="7 9" id="KW-0472">Membrane</keyword>
<proteinExistence type="inferred from homology"/>
<dbReference type="RefSeq" id="WP_205174360.1">
    <property type="nucleotide sequence ID" value="NZ_JAFBDZ010000004.1"/>
</dbReference>
<evidence type="ECO:0000256" key="5">
    <source>
        <dbReference type="ARBA" id="ARBA00022692"/>
    </source>
</evidence>
<keyword evidence="6 9" id="KW-1133">Transmembrane helix</keyword>
<keyword evidence="12" id="KW-1185">Reference proteome</keyword>
<dbReference type="Pfam" id="PF04290">
    <property type="entry name" value="DctQ"/>
    <property type="match status" value="1"/>
</dbReference>
<evidence type="ECO:0000256" key="8">
    <source>
        <dbReference type="ARBA" id="ARBA00038436"/>
    </source>
</evidence>
<comment type="similarity">
    <text evidence="8">Belongs to the TRAP transporter small permease family.</text>
</comment>
<comment type="caution">
    <text evidence="11">The sequence shown here is derived from an EMBL/GenBank/DDBJ whole genome shotgun (WGS) entry which is preliminary data.</text>
</comment>
<dbReference type="Proteomes" id="UP001646157">
    <property type="component" value="Unassembled WGS sequence"/>
</dbReference>
<dbReference type="InterPro" id="IPR007387">
    <property type="entry name" value="TRAP_DctQ"/>
</dbReference>
<feature type="transmembrane region" description="Helical" evidence="9">
    <location>
        <begin position="12"/>
        <end position="34"/>
    </location>
</feature>
<gene>
    <name evidence="11" type="ORF">JOC86_003731</name>
</gene>
<dbReference type="InterPro" id="IPR055348">
    <property type="entry name" value="DctQ"/>
</dbReference>
<evidence type="ECO:0000256" key="1">
    <source>
        <dbReference type="ARBA" id="ARBA00004429"/>
    </source>
</evidence>
<organism evidence="11 12">
    <name type="scientific">Rossellomorea pakistanensis</name>
    <dbReference type="NCBI Taxonomy" id="992288"/>
    <lineage>
        <taxon>Bacteria</taxon>
        <taxon>Bacillati</taxon>
        <taxon>Bacillota</taxon>
        <taxon>Bacilli</taxon>
        <taxon>Bacillales</taxon>
        <taxon>Bacillaceae</taxon>
        <taxon>Rossellomorea</taxon>
    </lineage>
</organism>
<feature type="domain" description="Tripartite ATP-independent periplasmic transporters DctQ component" evidence="10">
    <location>
        <begin position="20"/>
        <end position="145"/>
    </location>
</feature>
<evidence type="ECO:0000256" key="6">
    <source>
        <dbReference type="ARBA" id="ARBA00022989"/>
    </source>
</evidence>
<keyword evidence="4" id="KW-0997">Cell inner membrane</keyword>
<accession>A0ABS2NH14</accession>
<comment type="subcellular location">
    <subcellularLocation>
        <location evidence="1">Cell inner membrane</location>
        <topology evidence="1">Multi-pass membrane protein</topology>
    </subcellularLocation>
</comment>
<protein>
    <submittedName>
        <fullName evidence="11">C4-dicarboxylate transporter DctQ subunit</fullName>
    </submittedName>
</protein>
<feature type="transmembrane region" description="Helical" evidence="9">
    <location>
        <begin position="83"/>
        <end position="104"/>
    </location>
</feature>
<keyword evidence="3" id="KW-1003">Cell membrane</keyword>
<dbReference type="EMBL" id="JAFBDZ010000004">
    <property type="protein sequence ID" value="MBM7587158.1"/>
    <property type="molecule type" value="Genomic_DNA"/>
</dbReference>
<evidence type="ECO:0000256" key="3">
    <source>
        <dbReference type="ARBA" id="ARBA00022475"/>
    </source>
</evidence>
<evidence type="ECO:0000259" key="10">
    <source>
        <dbReference type="Pfam" id="PF04290"/>
    </source>
</evidence>
<keyword evidence="2" id="KW-0813">Transport</keyword>
<evidence type="ECO:0000313" key="12">
    <source>
        <dbReference type="Proteomes" id="UP001646157"/>
    </source>
</evidence>